<dbReference type="PANTHER" id="PTHR38011">
    <property type="entry name" value="DIHYDROFOLATE REDUCTASE FAMILY PROTEIN (AFU_ORTHOLOGUE AFUA_8G06820)"/>
    <property type="match status" value="1"/>
</dbReference>
<dbReference type="AlphaFoldDB" id="A0A1H8EA10"/>
<dbReference type="GO" id="GO:0008703">
    <property type="term" value="F:5-amino-6-(5-phosphoribosylamino)uracil reductase activity"/>
    <property type="evidence" value="ECO:0007669"/>
    <property type="project" value="InterPro"/>
</dbReference>
<dbReference type="PANTHER" id="PTHR38011:SF11">
    <property type="entry name" value="2,5-DIAMINO-6-RIBOSYLAMINO-4(3H)-PYRIMIDINONE 5'-PHOSPHATE REDUCTASE"/>
    <property type="match status" value="1"/>
</dbReference>
<dbReference type="InterPro" id="IPR024072">
    <property type="entry name" value="DHFR-like_dom_sf"/>
</dbReference>
<dbReference type="Proteomes" id="UP000198984">
    <property type="component" value="Unassembled WGS sequence"/>
</dbReference>
<evidence type="ECO:0000313" key="3">
    <source>
        <dbReference type="Proteomes" id="UP000198984"/>
    </source>
</evidence>
<accession>A0A1H8EA10</accession>
<reference evidence="2 3" key="1">
    <citation type="submission" date="2016-10" db="EMBL/GenBank/DDBJ databases">
        <authorList>
            <person name="de Groot N.N."/>
        </authorList>
    </citation>
    <scope>NUCLEOTIDE SEQUENCE [LARGE SCALE GENOMIC DNA]</scope>
    <source>
        <strain evidence="2 3">DSM 21039</strain>
    </source>
</reference>
<dbReference type="InterPro" id="IPR002734">
    <property type="entry name" value="RibDG_C"/>
</dbReference>
<dbReference type="Pfam" id="PF01872">
    <property type="entry name" value="RibD_C"/>
    <property type="match status" value="1"/>
</dbReference>
<dbReference type="InterPro" id="IPR050765">
    <property type="entry name" value="Riboflavin_Biosynth_HTPR"/>
</dbReference>
<dbReference type="OrthoDB" id="9804315at2"/>
<gene>
    <name evidence="2" type="ORF">SAMN04488505_108232</name>
</gene>
<dbReference type="SUPFAM" id="SSF53597">
    <property type="entry name" value="Dihydrofolate reductase-like"/>
    <property type="match status" value="1"/>
</dbReference>
<dbReference type="Gene3D" id="3.40.430.10">
    <property type="entry name" value="Dihydrofolate Reductase, subunit A"/>
    <property type="match status" value="1"/>
</dbReference>
<name>A0A1H8EA10_9BACT</name>
<dbReference type="GO" id="GO:0009231">
    <property type="term" value="P:riboflavin biosynthetic process"/>
    <property type="evidence" value="ECO:0007669"/>
    <property type="project" value="InterPro"/>
</dbReference>
<dbReference type="RefSeq" id="WP_089918956.1">
    <property type="nucleotide sequence ID" value="NZ_FOBB01000008.1"/>
</dbReference>
<sequence length="172" mass="18998">MKISVYIATSANGLISNSRNVPDWLSPEYGQGMYTMSQKFKAVIMGKTTYNIIAPDHLPLKNEGTTVVLTTNESAKPDNPTVKFTKESPVKIKQMLESEGHTEAVIIGGATTISQFINAGLVDEIYFIIEPVLFDSGLPLLKNVTRELKLNLLQVSKLNEGTVQLHYQVENN</sequence>
<feature type="domain" description="Bacterial bifunctional deaminase-reductase C-terminal" evidence="1">
    <location>
        <begin position="8"/>
        <end position="163"/>
    </location>
</feature>
<evidence type="ECO:0000259" key="1">
    <source>
        <dbReference type="Pfam" id="PF01872"/>
    </source>
</evidence>
<proteinExistence type="predicted"/>
<dbReference type="EMBL" id="FOBB01000008">
    <property type="protein sequence ID" value="SEN16315.1"/>
    <property type="molecule type" value="Genomic_DNA"/>
</dbReference>
<organism evidence="2 3">
    <name type="scientific">Chitinophaga rupis</name>
    <dbReference type="NCBI Taxonomy" id="573321"/>
    <lineage>
        <taxon>Bacteria</taxon>
        <taxon>Pseudomonadati</taxon>
        <taxon>Bacteroidota</taxon>
        <taxon>Chitinophagia</taxon>
        <taxon>Chitinophagales</taxon>
        <taxon>Chitinophagaceae</taxon>
        <taxon>Chitinophaga</taxon>
    </lineage>
</organism>
<dbReference type="STRING" id="573321.SAMN04488505_108232"/>
<protein>
    <submittedName>
        <fullName evidence="2">Dihydrofolate reductase</fullName>
    </submittedName>
</protein>
<keyword evidence="3" id="KW-1185">Reference proteome</keyword>
<evidence type="ECO:0000313" key="2">
    <source>
        <dbReference type="EMBL" id="SEN16315.1"/>
    </source>
</evidence>